<dbReference type="Pfam" id="PF13634">
    <property type="entry name" value="Nucleoporin_FG"/>
    <property type="match status" value="1"/>
</dbReference>
<dbReference type="SUPFAM" id="SSF90229">
    <property type="entry name" value="CCCH zinc finger"/>
    <property type="match status" value="1"/>
</dbReference>
<dbReference type="GO" id="GO:0005643">
    <property type="term" value="C:nuclear pore"/>
    <property type="evidence" value="ECO:0007669"/>
    <property type="project" value="UniProtKB-ARBA"/>
</dbReference>
<sequence length="689" mass="70208">MVICKFYRQGNCRYGQYCQFEHVNHFGGPKTDLYNEDEIAVIVAKEVLLAERGGQWLLSCFAPLKERPSIPGMEDLSPEEVRWEMYQAQKSGMVEQAKLHFQQLCQDMKAKRDALKNPNRETVTMLKKLLGSGQKGELDESNATQLGDPSFPFLAAPQLGLANSTPANNVFGKQTFGVQNNNSFSGGFTSTGNASIFGRSNNNNATPMFGGTPTFGNNLGFSTTANTSSIFSGTTNTPTFGAVASQTNSIFGGTSQGIFGQPTSNNVFGGTGQLSSQSTTSAFDSGGATSSTSLFNNPMTSQANTSLFGATQTSTSASLFGGTSNTQTNSVFGAATSSAGPFNASLFSQPKTLPAFGGAPVFGGAATNYTGNSGSIFGASAQQQTFGTPAISSSGIFGTGSAATTTPAFGASAAAAMTPAFGTPAAAVAATTTPVFGVSTSTTTPAFGASVAATAPAFGGTTTTPAFGLTQQQQPVANTFSTTVSTPSVFGAQNTGTTIPVGNNAPFGEPVSSPFVTAPSSQFGSTSTTSAPFASAGFGLPANTSDTFGTAVTSSNPLFANAGATFASSNATSAASFPAPIFGNATFGAINTTMATTATTTATSAIVANPFASRTTQQGGTPFGNVAQSQLNGSPFGNTPLAVTVTSTIIDDSIYSTEDALTDDEKSMFLAEKFVIGKIPLKPPTKDIK</sequence>
<dbReference type="PROSITE" id="PS50103">
    <property type="entry name" value="ZF_C3H1"/>
    <property type="match status" value="1"/>
</dbReference>
<dbReference type="PANTHER" id="PTHR46527:SF1">
    <property type="entry name" value="NUCLEOPORIN NUP42"/>
    <property type="match status" value="1"/>
</dbReference>
<keyword evidence="11" id="KW-1185">Reference proteome</keyword>
<dbReference type="InterPro" id="IPR000571">
    <property type="entry name" value="Znf_CCCH"/>
</dbReference>
<protein>
    <recommendedName>
        <fullName evidence="7">Nucleoporin NUP42</fullName>
    </recommendedName>
    <alternativeName>
        <fullName evidence="8">Nucleoporin-like protein 2</fullName>
    </alternativeName>
</protein>
<evidence type="ECO:0000256" key="6">
    <source>
        <dbReference type="ARBA" id="ARBA00037262"/>
    </source>
</evidence>
<dbReference type="InterPro" id="IPR051767">
    <property type="entry name" value="Nucleoporin_NUP42"/>
</dbReference>
<gene>
    <name evidence="12" type="primary">LOC106741624</name>
</gene>
<dbReference type="RefSeq" id="XP_014469307.1">
    <property type="nucleotide sequence ID" value="XM_014613821.1"/>
</dbReference>
<accession>A0A6P3WTZ0</accession>
<feature type="zinc finger region" description="C3H1-type" evidence="9">
    <location>
        <begin position="1"/>
        <end position="25"/>
    </location>
</feature>
<comment type="subcellular location">
    <subcellularLocation>
        <location evidence="1">Nucleus membrane</location>
        <topology evidence="1">Peripheral membrane protein</topology>
        <orientation evidence="1">Cytoplasmic side</orientation>
    </subcellularLocation>
</comment>
<keyword evidence="3 9" id="KW-0863">Zinc-finger</keyword>
<dbReference type="AlphaFoldDB" id="A0A6P3WTZ0"/>
<feature type="domain" description="C3H1-type" evidence="10">
    <location>
        <begin position="1"/>
        <end position="25"/>
    </location>
</feature>
<dbReference type="InterPro" id="IPR036855">
    <property type="entry name" value="Znf_CCCH_sf"/>
</dbReference>
<dbReference type="Proteomes" id="UP000515204">
    <property type="component" value="Unplaced"/>
</dbReference>
<evidence type="ECO:0000313" key="11">
    <source>
        <dbReference type="Proteomes" id="UP000515204"/>
    </source>
</evidence>
<dbReference type="KEGG" id="dqu:106741624"/>
<evidence type="ECO:0000256" key="7">
    <source>
        <dbReference type="ARBA" id="ARBA00039886"/>
    </source>
</evidence>
<dbReference type="GO" id="GO:0031965">
    <property type="term" value="C:nuclear membrane"/>
    <property type="evidence" value="ECO:0007669"/>
    <property type="project" value="UniProtKB-SubCell"/>
</dbReference>
<organism evidence="11 12">
    <name type="scientific">Dinoponera quadriceps</name>
    <name type="common">South American ant</name>
    <dbReference type="NCBI Taxonomy" id="609295"/>
    <lineage>
        <taxon>Eukaryota</taxon>
        <taxon>Metazoa</taxon>
        <taxon>Ecdysozoa</taxon>
        <taxon>Arthropoda</taxon>
        <taxon>Hexapoda</taxon>
        <taxon>Insecta</taxon>
        <taxon>Pterygota</taxon>
        <taxon>Neoptera</taxon>
        <taxon>Endopterygota</taxon>
        <taxon>Hymenoptera</taxon>
        <taxon>Apocrita</taxon>
        <taxon>Aculeata</taxon>
        <taxon>Formicoidea</taxon>
        <taxon>Formicidae</taxon>
        <taxon>Ponerinae</taxon>
        <taxon>Ponerini</taxon>
        <taxon>Dinoponera</taxon>
    </lineage>
</organism>
<evidence type="ECO:0000313" key="12">
    <source>
        <dbReference type="RefSeq" id="XP_014469307.1"/>
    </source>
</evidence>
<dbReference type="PANTHER" id="PTHR46527">
    <property type="entry name" value="NUCLEOPORIN-LIKE PROTEIN 2"/>
    <property type="match status" value="1"/>
</dbReference>
<comment type="function">
    <text evidence="6">Required for the export of mRNAs containing poly(A) tails from the nucleus into the cytoplasm.</text>
</comment>
<reference evidence="12" key="1">
    <citation type="submission" date="2025-08" db="UniProtKB">
        <authorList>
            <consortium name="RefSeq"/>
        </authorList>
    </citation>
    <scope>IDENTIFICATION</scope>
</reference>
<evidence type="ECO:0000256" key="1">
    <source>
        <dbReference type="ARBA" id="ARBA00004335"/>
    </source>
</evidence>
<evidence type="ECO:0000256" key="3">
    <source>
        <dbReference type="ARBA" id="ARBA00022771"/>
    </source>
</evidence>
<evidence type="ECO:0000256" key="9">
    <source>
        <dbReference type="PROSITE-ProRule" id="PRU00723"/>
    </source>
</evidence>
<dbReference type="GO" id="GO:0008270">
    <property type="term" value="F:zinc ion binding"/>
    <property type="evidence" value="ECO:0007669"/>
    <property type="project" value="UniProtKB-KW"/>
</dbReference>
<dbReference type="OrthoDB" id="20729at2759"/>
<evidence type="ECO:0000256" key="5">
    <source>
        <dbReference type="ARBA" id="ARBA00023242"/>
    </source>
</evidence>
<evidence type="ECO:0000256" key="2">
    <source>
        <dbReference type="ARBA" id="ARBA00022723"/>
    </source>
</evidence>
<keyword evidence="4 9" id="KW-0862">Zinc</keyword>
<evidence type="ECO:0000256" key="8">
    <source>
        <dbReference type="ARBA" id="ARBA00042384"/>
    </source>
</evidence>
<evidence type="ECO:0000259" key="10">
    <source>
        <dbReference type="PROSITE" id="PS50103"/>
    </source>
</evidence>
<keyword evidence="2 9" id="KW-0479">Metal-binding</keyword>
<dbReference type="GeneID" id="106741624"/>
<proteinExistence type="predicted"/>
<dbReference type="InterPro" id="IPR025574">
    <property type="entry name" value="Nucleoporin_FG_rpt"/>
</dbReference>
<name>A0A6P3WTZ0_DINQU</name>
<keyword evidence="5" id="KW-0539">Nucleus</keyword>
<evidence type="ECO:0000256" key="4">
    <source>
        <dbReference type="ARBA" id="ARBA00022833"/>
    </source>
</evidence>